<protein>
    <submittedName>
        <fullName evidence="1">DUF4435 domain-containing protein</fullName>
    </submittedName>
</protein>
<organism evidence="1 2">
    <name type="scientific">Muribaculum caecicola</name>
    <dbReference type="NCBI Taxonomy" id="3038144"/>
    <lineage>
        <taxon>Bacteria</taxon>
        <taxon>Pseudomonadati</taxon>
        <taxon>Bacteroidota</taxon>
        <taxon>Bacteroidia</taxon>
        <taxon>Bacteroidales</taxon>
        <taxon>Muribaculaceae</taxon>
        <taxon>Muribaculum</taxon>
    </lineage>
</organism>
<gene>
    <name evidence="1" type="ORF">E5990_05900</name>
</gene>
<dbReference type="EMBL" id="SSTG01000057">
    <property type="protein sequence ID" value="THG51658.1"/>
    <property type="molecule type" value="Genomic_DNA"/>
</dbReference>
<accession>A0AC61S5D1</accession>
<comment type="caution">
    <text evidence="1">The sequence shown here is derived from an EMBL/GenBank/DDBJ whole genome shotgun (WGS) entry which is preliminary data.</text>
</comment>
<dbReference type="Proteomes" id="UP000305401">
    <property type="component" value="Unassembled WGS sequence"/>
</dbReference>
<feature type="non-terminal residue" evidence="1">
    <location>
        <position position="1"/>
    </location>
</feature>
<reference evidence="1" key="1">
    <citation type="submission" date="2019-04" db="EMBL/GenBank/DDBJ databases">
        <title>Microbes associate with the intestines of laboratory mice.</title>
        <authorList>
            <person name="Navarre W."/>
            <person name="Wong E."/>
            <person name="Huang K.C."/>
            <person name="Tropini C."/>
            <person name="Ng K."/>
            <person name="Yu B."/>
        </authorList>
    </citation>
    <scope>NUCLEOTIDE SEQUENCE</scope>
    <source>
        <strain evidence="1">NM86_A22</strain>
    </source>
</reference>
<proteinExistence type="predicted"/>
<name>A0AC61S5D1_9BACT</name>
<evidence type="ECO:0000313" key="1">
    <source>
        <dbReference type="EMBL" id="THG51658.1"/>
    </source>
</evidence>
<evidence type="ECO:0000313" key="2">
    <source>
        <dbReference type="Proteomes" id="UP000305401"/>
    </source>
</evidence>
<keyword evidence="2" id="KW-1185">Reference proteome</keyword>
<sequence length="287" mass="32934">DAARQTWDYAVMPPDGGFSEDIFVALIGARKPVLFIEGDGKNSIDAKLYPLIFTDYSVRSLGSCNRVIEATRTFNDLSAFHHLDSHGVVDRDRRDANEVGYLRQRKVFVPEVAEIENILMLENVIRAVAKNHNRNPDKVFKSVKQAIMGQFRRDLRKQALEHTRHRVKRLMEFRADGRFNNINALEEHIRNIVYEVKPRALYEQFCRDFNSYLANDDYKSVLRVYNQKSMVPHSNVAQLCGLQGKDAYIKDIISILRSNNKEASQIRQAVAECFGLSKTGAELKLDN</sequence>